<dbReference type="EMBL" id="HG994586">
    <property type="protein sequence ID" value="CAF3009286.1"/>
    <property type="molecule type" value="Genomic_DNA"/>
</dbReference>
<dbReference type="SUPFAM" id="SSF48208">
    <property type="entry name" value="Six-hairpin glycosidases"/>
    <property type="match status" value="1"/>
</dbReference>
<evidence type="ECO:0000259" key="1">
    <source>
        <dbReference type="Pfam" id="PF03190"/>
    </source>
</evidence>
<accession>A0A7R8HCJ0</accession>
<dbReference type="AlphaFoldDB" id="A0A7R8HCJ0"/>
<dbReference type="InterPro" id="IPR024705">
    <property type="entry name" value="Ssp411"/>
</dbReference>
<dbReference type="InterPro" id="IPR008928">
    <property type="entry name" value="6-hairpin_glycosidase_sf"/>
</dbReference>
<dbReference type="SUPFAM" id="SSF52833">
    <property type="entry name" value="Thioredoxin-like"/>
    <property type="match status" value="1"/>
</dbReference>
<keyword evidence="3" id="KW-1185">Reference proteome</keyword>
<name>A0A7R8HCJ0_LEPSM</name>
<protein>
    <submittedName>
        <fullName evidence="2">(salmon louse) hypothetical protein</fullName>
    </submittedName>
</protein>
<dbReference type="Pfam" id="PF03190">
    <property type="entry name" value="Thioredox_DsbH"/>
    <property type="match status" value="1"/>
</dbReference>
<dbReference type="InterPro" id="IPR004879">
    <property type="entry name" value="Ssp411-like_TRX"/>
</dbReference>
<dbReference type="Proteomes" id="UP000675881">
    <property type="component" value="Chromosome 7"/>
</dbReference>
<dbReference type="Gene3D" id="3.40.30.10">
    <property type="entry name" value="Glutaredoxin"/>
    <property type="match status" value="1"/>
</dbReference>
<gene>
    <name evidence="2" type="ORF">LSAA_12869</name>
</gene>
<sequence>MLFQRSIDNNPHDQALNPFSYEQCLLLRVKRTTFSARNPPTCSNMPIIPWIGILGVMKPLKKRKNKDKMIFLSVGYSTCHWCHVMERESFENEDIAEIMNELFVNIKVDREERPDVDQVYMSFVTATSGSETTEKSAITCSRKIPTSDATSLKCFSVLNHSWDPQYGGFSRAPKFPQPVNLNLLFFLIADGSDYSDRAIQMIRKTLDSMAEGGIWDHISKGFARYSTDAEWHVPHFEKMLYDQGQLLVSYAQGYSVTKDIKYKRIVEDTIEYAMRDLQHSLSGGFYSGEDADSKIEHGSDEKREGAFCTWTYDEIKSIFKDRPDLFDACSETYDFKDGGNTSSDILAEVNDMMYKFRRENRPMPHLDDKVISAWNGLMISGLCYSGIALNNSNYIDEAIRTGEFILKYWNADNHDEIIEAEHPISGFIEDYAFVIKSFLDLYDVTFDEKWLNISKELQLSQDRLFWDEIDGGYFSSRSDDSSIIVRMKNSSDGAEPCGNSISVCNCVRLNGYFPEWNPVDKAQKTLEYFSEMLNKHPAVAPEMSRSLLFYDKHISLQIPEITIRKDMLMNVLQIIPLGSPFILKETKDEKFTFCYKGTCQDLGSNDGDALRKLDEYFSL</sequence>
<dbReference type="PANTHER" id="PTHR42899:SF1">
    <property type="entry name" value="SPERMATOGENESIS-ASSOCIATED PROTEIN 20"/>
    <property type="match status" value="1"/>
</dbReference>
<reference evidence="2" key="1">
    <citation type="submission" date="2021-02" db="EMBL/GenBank/DDBJ databases">
        <authorList>
            <person name="Bekaert M."/>
        </authorList>
    </citation>
    <scope>NUCLEOTIDE SEQUENCE</scope>
    <source>
        <strain evidence="2">IoA-00</strain>
    </source>
</reference>
<dbReference type="GO" id="GO:0005975">
    <property type="term" value="P:carbohydrate metabolic process"/>
    <property type="evidence" value="ECO:0007669"/>
    <property type="project" value="InterPro"/>
</dbReference>
<organism evidence="2 3">
    <name type="scientific">Lepeophtheirus salmonis</name>
    <name type="common">Salmon louse</name>
    <name type="synonym">Caligus salmonis</name>
    <dbReference type="NCBI Taxonomy" id="72036"/>
    <lineage>
        <taxon>Eukaryota</taxon>
        <taxon>Metazoa</taxon>
        <taxon>Ecdysozoa</taxon>
        <taxon>Arthropoda</taxon>
        <taxon>Crustacea</taxon>
        <taxon>Multicrustacea</taxon>
        <taxon>Hexanauplia</taxon>
        <taxon>Copepoda</taxon>
        <taxon>Siphonostomatoida</taxon>
        <taxon>Caligidae</taxon>
        <taxon>Lepeophtheirus</taxon>
    </lineage>
</organism>
<dbReference type="OrthoDB" id="1923667at2759"/>
<dbReference type="PANTHER" id="PTHR42899">
    <property type="entry name" value="SPERMATOGENESIS-ASSOCIATED PROTEIN 20"/>
    <property type="match status" value="1"/>
</dbReference>
<proteinExistence type="predicted"/>
<evidence type="ECO:0000313" key="2">
    <source>
        <dbReference type="EMBL" id="CAF3009286.1"/>
    </source>
</evidence>
<evidence type="ECO:0000313" key="3">
    <source>
        <dbReference type="Proteomes" id="UP000675881"/>
    </source>
</evidence>
<feature type="domain" description="Spermatogenesis-associated protein 20-like TRX" evidence="1">
    <location>
        <begin position="60"/>
        <end position="130"/>
    </location>
</feature>
<dbReference type="InterPro" id="IPR036249">
    <property type="entry name" value="Thioredoxin-like_sf"/>
</dbReference>